<comment type="caution">
    <text evidence="2">The sequence shown here is derived from an EMBL/GenBank/DDBJ whole genome shotgun (WGS) entry which is preliminary data.</text>
</comment>
<dbReference type="Proteomes" id="UP001152622">
    <property type="component" value="Chromosome 22"/>
</dbReference>
<dbReference type="OrthoDB" id="10045093at2759"/>
<dbReference type="Pfam" id="PF24764">
    <property type="entry name" value="rva_4"/>
    <property type="match status" value="1"/>
</dbReference>
<dbReference type="InterPro" id="IPR036397">
    <property type="entry name" value="RNaseH_sf"/>
</dbReference>
<organism evidence="2 3">
    <name type="scientific">Synaphobranchus kaupii</name>
    <name type="common">Kaup's arrowtooth eel</name>
    <dbReference type="NCBI Taxonomy" id="118154"/>
    <lineage>
        <taxon>Eukaryota</taxon>
        <taxon>Metazoa</taxon>
        <taxon>Chordata</taxon>
        <taxon>Craniata</taxon>
        <taxon>Vertebrata</taxon>
        <taxon>Euteleostomi</taxon>
        <taxon>Actinopterygii</taxon>
        <taxon>Neopterygii</taxon>
        <taxon>Teleostei</taxon>
        <taxon>Anguilliformes</taxon>
        <taxon>Synaphobranchidae</taxon>
        <taxon>Synaphobranchus</taxon>
    </lineage>
</organism>
<dbReference type="PANTHER" id="PTHR46791:SF13">
    <property type="entry name" value="CLR5 DOMAIN-CONTAINING PROTEIN"/>
    <property type="match status" value="1"/>
</dbReference>
<protein>
    <recommendedName>
        <fullName evidence="1">Integrase core domain-containing protein</fullName>
    </recommendedName>
</protein>
<gene>
    <name evidence="2" type="ORF">SKAU_G00410860</name>
</gene>
<dbReference type="Gene3D" id="3.30.420.10">
    <property type="entry name" value="Ribonuclease H-like superfamily/Ribonuclease H"/>
    <property type="match status" value="1"/>
</dbReference>
<name>A0A9Q1IBN3_SYNKA</name>
<sequence>MHRRRLDTIDLRDDIQISPRHLRRRLTRLQLHRRWHFSDPAEIVNFISNQIRGPGRLHGYRMMHERCRLAGLRVTRDMVHEVQLHLDPKGVQQRRGTRLRRRSYSVPGPNYLWHMDSYDKLTPFGIGVNGCIDGFSRHIIWMQANSSNSNPKVIAAYFINAVTELGGCPKIIRSDLGTENVHVNRLQHFFREDETGVVHGPCVFQGRSTANQRIESWWGIYRRQNVDYWRDVFQEFQATGDFNGDFIDKGLIQFCFLKIIQNELDTVVTMWDNHRIRPGGNGRALYHGKPYLMYNVPELYHAQDYLHPIQYERVDIVLQEDVCLWKTDIPCDHDLHELCLLVMEENNIAQCHNAPEAIRLYRDLRPLIRALLPEPDQ</sequence>
<dbReference type="EMBL" id="JAINUF010000022">
    <property type="protein sequence ID" value="KAJ8333767.1"/>
    <property type="molecule type" value="Genomic_DNA"/>
</dbReference>
<feature type="domain" description="Integrase core" evidence="1">
    <location>
        <begin position="104"/>
        <end position="278"/>
    </location>
</feature>
<dbReference type="InterPro" id="IPR058913">
    <property type="entry name" value="Integrase_dom_put"/>
</dbReference>
<reference evidence="2" key="1">
    <citation type="journal article" date="2023" name="Science">
        <title>Genome structures resolve the early diversification of teleost fishes.</title>
        <authorList>
            <person name="Parey E."/>
            <person name="Louis A."/>
            <person name="Montfort J."/>
            <person name="Bouchez O."/>
            <person name="Roques C."/>
            <person name="Iampietro C."/>
            <person name="Lluch J."/>
            <person name="Castinel A."/>
            <person name="Donnadieu C."/>
            <person name="Desvignes T."/>
            <person name="Floi Bucao C."/>
            <person name="Jouanno E."/>
            <person name="Wen M."/>
            <person name="Mejri S."/>
            <person name="Dirks R."/>
            <person name="Jansen H."/>
            <person name="Henkel C."/>
            <person name="Chen W.J."/>
            <person name="Zahm M."/>
            <person name="Cabau C."/>
            <person name="Klopp C."/>
            <person name="Thompson A.W."/>
            <person name="Robinson-Rechavi M."/>
            <person name="Braasch I."/>
            <person name="Lecointre G."/>
            <person name="Bobe J."/>
            <person name="Postlethwait J.H."/>
            <person name="Berthelot C."/>
            <person name="Roest Crollius H."/>
            <person name="Guiguen Y."/>
        </authorList>
    </citation>
    <scope>NUCLEOTIDE SEQUENCE</scope>
    <source>
        <strain evidence="2">WJC10195</strain>
    </source>
</reference>
<evidence type="ECO:0000259" key="1">
    <source>
        <dbReference type="Pfam" id="PF24764"/>
    </source>
</evidence>
<dbReference type="PANTHER" id="PTHR46791">
    <property type="entry name" value="EXPRESSED PROTEIN"/>
    <property type="match status" value="1"/>
</dbReference>
<dbReference type="AlphaFoldDB" id="A0A9Q1IBN3"/>
<dbReference type="GO" id="GO:0003676">
    <property type="term" value="F:nucleic acid binding"/>
    <property type="evidence" value="ECO:0007669"/>
    <property type="project" value="InterPro"/>
</dbReference>
<keyword evidence="3" id="KW-1185">Reference proteome</keyword>
<proteinExistence type="predicted"/>
<evidence type="ECO:0000313" key="2">
    <source>
        <dbReference type="EMBL" id="KAJ8333767.1"/>
    </source>
</evidence>
<evidence type="ECO:0000313" key="3">
    <source>
        <dbReference type="Proteomes" id="UP001152622"/>
    </source>
</evidence>
<accession>A0A9Q1IBN3</accession>
<dbReference type="InterPro" id="IPR012337">
    <property type="entry name" value="RNaseH-like_sf"/>
</dbReference>
<dbReference type="SUPFAM" id="SSF53098">
    <property type="entry name" value="Ribonuclease H-like"/>
    <property type="match status" value="1"/>
</dbReference>